<evidence type="ECO:0000256" key="6">
    <source>
        <dbReference type="ARBA" id="ARBA00022967"/>
    </source>
</evidence>
<dbReference type="SMART" id="SM00382">
    <property type="entry name" value="AAA"/>
    <property type="match status" value="1"/>
</dbReference>
<dbReference type="GO" id="GO:0016887">
    <property type="term" value="F:ATP hydrolysis activity"/>
    <property type="evidence" value="ECO:0007669"/>
    <property type="project" value="TreeGrafter"/>
</dbReference>
<dbReference type="AlphaFoldDB" id="A0A7S8J0A3"/>
<dbReference type="EC" id="7.4.2.8" evidence="7"/>
<dbReference type="InterPro" id="IPR003593">
    <property type="entry name" value="AAA+_ATPase"/>
</dbReference>
<dbReference type="Proteomes" id="UP000593737">
    <property type="component" value="Chromosome"/>
</dbReference>
<sequence length="586" mass="65116">MKEIGHMLETDQPDSGPRRPLLGRILEEKFHLLESKLEEALSYQQEKGGRLGEVLLHLRTLREEQLLEALAQQFEMTWMPQLDTSHVDHELIKKVPIAFCRRYHVLPLRYEEGFILTASTDPLETVALDDLRLLLGKPIKPILTSSVTLLSCLNRAYDEIANPAGAEQVMEDIAANQSLDQLAHELDEPQDLLDATDEAPIIRLVNSVLFQAVRQRASDIHFESFERGLVIRYRIDGVLYPVLTPPKHLQASIIARLKIMAGLNIAEKRLPQDGRFAIRTSGKDVDLRVSVLPTSHGERVVLRLLEKENRLLNLSEMGFSKERLAVIHQLIQLAHGIILVTGPTGSGKTTTLYAALSHINAPDKNIITVEDPVEYQLVGVGQMQVNPKINLSFAAGLRSILRQDPDVIMIGEIRDRETAEIAIHASLTGHLVFSTLHTNDAASAATRLIDMGIEPFLVASSVVAVLAQRLLRRICPDCKRSYTASEEELDRLDLPPGSNTTLYRGAGCAACSQTGYRGRTGIFELMVLDDEIRRLIGSKADSTAIKQAAIAKGMVTLKQEGADRVIQGHTTLEEVMRITQQEIDVD</sequence>
<dbReference type="InterPro" id="IPR037257">
    <property type="entry name" value="T2SS_E_N_sf"/>
</dbReference>
<keyword evidence="3" id="KW-0547">Nucleotide-binding</keyword>
<dbReference type="CDD" id="cd01129">
    <property type="entry name" value="PulE-GspE-like"/>
    <property type="match status" value="1"/>
</dbReference>
<dbReference type="GO" id="GO:0005886">
    <property type="term" value="C:plasma membrane"/>
    <property type="evidence" value="ECO:0007669"/>
    <property type="project" value="TreeGrafter"/>
</dbReference>
<dbReference type="GO" id="GO:0015627">
    <property type="term" value="C:type II protein secretion system complex"/>
    <property type="evidence" value="ECO:0007669"/>
    <property type="project" value="InterPro"/>
</dbReference>
<gene>
    <name evidence="10" type="ORF">Nkreftii_002574</name>
</gene>
<dbReference type="SUPFAM" id="SSF160246">
    <property type="entry name" value="EspE N-terminal domain-like"/>
    <property type="match status" value="1"/>
</dbReference>
<evidence type="ECO:0000313" key="11">
    <source>
        <dbReference type="Proteomes" id="UP000593737"/>
    </source>
</evidence>
<dbReference type="InterPro" id="IPR027417">
    <property type="entry name" value="P-loop_NTPase"/>
</dbReference>
<dbReference type="InterPro" id="IPR001482">
    <property type="entry name" value="T2SS/T4SS_dom"/>
</dbReference>
<dbReference type="Gene3D" id="3.30.300.160">
    <property type="entry name" value="Type II secretion system, protein E, N-terminal domain"/>
    <property type="match status" value="1"/>
</dbReference>
<evidence type="ECO:0000259" key="9">
    <source>
        <dbReference type="PROSITE" id="PS00662"/>
    </source>
</evidence>
<protein>
    <recommendedName>
        <fullName evidence="7">protein-secreting ATPase</fullName>
        <ecNumber evidence="7">7.4.2.8</ecNumber>
    </recommendedName>
</protein>
<evidence type="ECO:0000256" key="1">
    <source>
        <dbReference type="ARBA" id="ARBA00006611"/>
    </source>
</evidence>
<keyword evidence="5" id="KW-0653">Protein transport</keyword>
<evidence type="ECO:0000313" key="10">
    <source>
        <dbReference type="EMBL" id="QPD04800.1"/>
    </source>
</evidence>
<dbReference type="Gene3D" id="3.40.50.300">
    <property type="entry name" value="P-loop containing nucleotide triphosphate hydrolases"/>
    <property type="match status" value="1"/>
</dbReference>
<comment type="catalytic activity">
    <reaction evidence="8">
        <text>ATP + H2O + cellular proteinSide 1 = ADP + phosphate + cellular proteinSide 2.</text>
        <dbReference type="EC" id="7.4.2.8"/>
    </reaction>
</comment>
<organism evidence="10 11">
    <name type="scientific">Candidatus Nitrospira kreftii</name>
    <dbReference type="NCBI Taxonomy" id="2652173"/>
    <lineage>
        <taxon>Bacteria</taxon>
        <taxon>Pseudomonadati</taxon>
        <taxon>Nitrospirota</taxon>
        <taxon>Nitrospiria</taxon>
        <taxon>Nitrospirales</taxon>
        <taxon>Nitrospiraceae</taxon>
        <taxon>Nitrospira</taxon>
    </lineage>
</organism>
<dbReference type="GO" id="GO:0008564">
    <property type="term" value="F:protein-exporting ATPase activity"/>
    <property type="evidence" value="ECO:0007669"/>
    <property type="project" value="UniProtKB-EC"/>
</dbReference>
<evidence type="ECO:0000256" key="4">
    <source>
        <dbReference type="ARBA" id="ARBA00022840"/>
    </source>
</evidence>
<evidence type="ECO:0000256" key="5">
    <source>
        <dbReference type="ARBA" id="ARBA00022927"/>
    </source>
</evidence>
<dbReference type="KEGG" id="nkf:Nkreftii_002574"/>
<dbReference type="InterPro" id="IPR013369">
    <property type="entry name" value="T2SS_GspE"/>
</dbReference>
<dbReference type="NCBIfam" id="TIGR02533">
    <property type="entry name" value="type_II_gspE"/>
    <property type="match status" value="1"/>
</dbReference>
<keyword evidence="2" id="KW-0813">Transport</keyword>
<evidence type="ECO:0000256" key="7">
    <source>
        <dbReference type="ARBA" id="ARBA00024382"/>
    </source>
</evidence>
<dbReference type="Pfam" id="PF00437">
    <property type="entry name" value="T2SSE"/>
    <property type="match status" value="1"/>
</dbReference>
<feature type="domain" description="Bacterial type II secretion system protein E" evidence="9">
    <location>
        <begin position="401"/>
        <end position="415"/>
    </location>
</feature>
<dbReference type="FunFam" id="3.30.450.90:FF:000001">
    <property type="entry name" value="Type II secretion system ATPase GspE"/>
    <property type="match status" value="1"/>
</dbReference>
<keyword evidence="6" id="KW-1278">Translocase</keyword>
<dbReference type="Pfam" id="PF05157">
    <property type="entry name" value="MshEN"/>
    <property type="match status" value="1"/>
</dbReference>
<dbReference type="GO" id="GO:0015628">
    <property type="term" value="P:protein secretion by the type II secretion system"/>
    <property type="evidence" value="ECO:0007669"/>
    <property type="project" value="InterPro"/>
</dbReference>
<dbReference type="FunFam" id="3.40.50.300:FF:000398">
    <property type="entry name" value="Type IV pilus assembly ATPase PilB"/>
    <property type="match status" value="1"/>
</dbReference>
<dbReference type="InterPro" id="IPR007831">
    <property type="entry name" value="T2SS_GspE_N"/>
</dbReference>
<name>A0A7S8J0A3_9BACT</name>
<accession>A0A7S8J0A3</accession>
<dbReference type="EMBL" id="CP047423">
    <property type="protein sequence ID" value="QPD04800.1"/>
    <property type="molecule type" value="Genomic_DNA"/>
</dbReference>
<dbReference type="PANTHER" id="PTHR30258:SF2">
    <property type="entry name" value="COMG OPERON PROTEIN 1"/>
    <property type="match status" value="1"/>
</dbReference>
<evidence type="ECO:0000256" key="8">
    <source>
        <dbReference type="ARBA" id="ARBA00034006"/>
    </source>
</evidence>
<proteinExistence type="inferred from homology"/>
<comment type="similarity">
    <text evidence="1">Belongs to the GSP E family.</text>
</comment>
<keyword evidence="4" id="KW-0067">ATP-binding</keyword>
<dbReference type="PROSITE" id="PS00662">
    <property type="entry name" value="T2SP_E"/>
    <property type="match status" value="1"/>
</dbReference>
<dbReference type="GO" id="GO:0005524">
    <property type="term" value="F:ATP binding"/>
    <property type="evidence" value="ECO:0007669"/>
    <property type="project" value="UniProtKB-KW"/>
</dbReference>
<dbReference type="SUPFAM" id="SSF52540">
    <property type="entry name" value="P-loop containing nucleoside triphosphate hydrolases"/>
    <property type="match status" value="1"/>
</dbReference>
<evidence type="ECO:0000256" key="3">
    <source>
        <dbReference type="ARBA" id="ARBA00022741"/>
    </source>
</evidence>
<evidence type="ECO:0000256" key="2">
    <source>
        <dbReference type="ARBA" id="ARBA00022448"/>
    </source>
</evidence>
<reference evidence="10 11" key="1">
    <citation type="journal article" date="2020" name="ISME J.">
        <title>Enrichment and physiological characterization of a novel comammox Nitrospira indicates ammonium inhibition of complete nitrification.</title>
        <authorList>
            <person name="Sakoula D."/>
            <person name="Koch H."/>
            <person name="Frank J."/>
            <person name="Jetten M.S.M."/>
            <person name="van Kessel M.A.H.J."/>
            <person name="Lucker S."/>
        </authorList>
    </citation>
    <scope>NUCLEOTIDE SEQUENCE [LARGE SCALE GENOMIC DNA]</scope>
    <source>
        <strain evidence="10">Comreactor17</strain>
    </source>
</reference>
<dbReference type="PANTHER" id="PTHR30258">
    <property type="entry name" value="TYPE II SECRETION SYSTEM PROTEIN GSPE-RELATED"/>
    <property type="match status" value="1"/>
</dbReference>
<dbReference type="Gene3D" id="3.30.450.90">
    <property type="match status" value="1"/>
</dbReference>